<dbReference type="KEGG" id="ncs:NCAS_0C04950"/>
<gene>
    <name evidence="3" type="primary">NCAS0C04950</name>
    <name evidence="3" type="ordered locus">NCAS_0C04950</name>
</gene>
<dbReference type="InParanoid" id="G0VDC3"/>
<accession>G0VDC3</accession>
<dbReference type="InterPro" id="IPR011249">
    <property type="entry name" value="Metalloenz_LuxS/M16"/>
</dbReference>
<dbReference type="AlphaFoldDB" id="G0VDC3"/>
<dbReference type="PANTHER" id="PTHR43016:SF16">
    <property type="entry name" value="METALLOPROTEASE, PUTATIVE (AFU_ORTHOLOGUE AFUA_4G07610)-RELATED"/>
    <property type="match status" value="1"/>
</dbReference>
<dbReference type="FunFam" id="3.30.830.10:FF:000031">
    <property type="entry name" value="Putative zinc metalloprotease"/>
    <property type="match status" value="1"/>
</dbReference>
<protein>
    <recommendedName>
        <fullName evidence="5">Mitochondrial presequence protease</fullName>
    </recommendedName>
</protein>
<organism evidence="3 4">
    <name type="scientific">Naumovozyma castellii</name>
    <name type="common">Yeast</name>
    <name type="synonym">Saccharomyces castellii</name>
    <dbReference type="NCBI Taxonomy" id="27288"/>
    <lineage>
        <taxon>Eukaryota</taxon>
        <taxon>Fungi</taxon>
        <taxon>Dikarya</taxon>
        <taxon>Ascomycota</taxon>
        <taxon>Saccharomycotina</taxon>
        <taxon>Saccharomycetes</taxon>
        <taxon>Saccharomycetales</taxon>
        <taxon>Saccharomycetaceae</taxon>
        <taxon>Naumovozyma</taxon>
    </lineage>
</organism>
<dbReference type="OrthoDB" id="4953at2759"/>
<feature type="domain" description="Peptidase M16 C-terminal" evidence="2">
    <location>
        <begin position="193"/>
        <end position="363"/>
    </location>
</feature>
<sequence length="1032" mass="117579">MVFNKLISFQLEYAPQYHLTKYISPRTGLQLVHVDHKSSPLVQGYFAVGTECPNDSGVPHTLEHLIFMGSKQHPYKGLLDTVGNLCMSSTNAWTATDQTVYTLTSAGWKGFSKILPAYLNHILFPTLTDDACTTEVYHVDPEDLSDKGVVFSEMEAIESQSWFVTMLEKQRLMFPRGSGYRSETGGLTNNLRDLTNEEIKEFHKANYSSDNLCLIICGNVPESELLEIVQNWDNSLPDKDLTRKKRPFLDSVDFQIPKNRAELVESTVEFPELDESQGEILLSWIGESYLSFRDDLAVSMLLDYFTESALAPFTKQLVEIDDPLANSTDYWTDDFMRTIINLGIHGVPTEKLTETKNKVLDILKNHEIDLKRIRQVVDNGKWEYVLRCEKNGDSTLSQAAITDFLYGNPDGSSLEASTKDLSDFDDLSNWTITQWKELVDRIFVSNKPVIVVGKPSSDLYGRLEAEKDQLIKDRESQYGKEGTAKLHDLLESAQDHNNKPIPESLLHEFNIENPEKTVDFISTLGITTLDNYEFNNLSNDLTKHVLKSKPDGFPLFMHLEHFPSQFIELHCLLNSTCIKDTSLLPYYHIFDGLFSMPMKSDTDEKIISFEEVVAKLKSETVDTQITLGLNASCPELVDFRIRCKSSDYFKAVNWIKHCLFDMIFDEKRVSVLLENYLNSIVELKREGDIMLDSLKSRNIYTERSFKKSADPLYVEGILEEVLADIENGDFKSKVLPRLETMRTQLRENFNKFHILIFGDISKISTNVYTPWQNLVEQFGVIPANYEVKIPPAPRPLNSISSLCQKPAERAYIITTPASDSAYMTTLTSIPFDLDYNDSKYPAVSLASEYLQCVEGPFWKGIRGSGLAYGANMIKMTEINSWGFNIYRGTDIIKCYQAGKQIVEDYANGIEKFDPQLIQGALNSIINRLATVENGYFAAGIAKYVDDFLYKRGPNFNKKFLERLAKVTADDMQKVMKEYLVNLFNPEKSIVFISCHPTKLNSVQEFLEAEGFTVEVEELEEDEEDEEDEDEEN</sequence>
<feature type="domain" description="Peptidase M16 N-terminal" evidence="1">
    <location>
        <begin position="51"/>
        <end position="142"/>
    </location>
</feature>
<dbReference type="FunCoup" id="G0VDC3">
    <property type="interactions" value="196"/>
</dbReference>
<dbReference type="RefSeq" id="XP_003675849.1">
    <property type="nucleotide sequence ID" value="XM_003675801.1"/>
</dbReference>
<evidence type="ECO:0000259" key="1">
    <source>
        <dbReference type="Pfam" id="PF00675"/>
    </source>
</evidence>
<dbReference type="SUPFAM" id="SSF63411">
    <property type="entry name" value="LuxS/MPP-like metallohydrolase"/>
    <property type="match status" value="3"/>
</dbReference>
<evidence type="ECO:0000313" key="3">
    <source>
        <dbReference type="EMBL" id="CCC69485.1"/>
    </source>
</evidence>
<dbReference type="Proteomes" id="UP000001640">
    <property type="component" value="Chromosome 3"/>
</dbReference>
<dbReference type="Gene3D" id="3.30.830.10">
    <property type="entry name" value="Metalloenzyme, LuxS/M16 peptidase-like"/>
    <property type="match status" value="4"/>
</dbReference>
<reference evidence="3 4" key="1">
    <citation type="journal article" date="2011" name="Proc. Natl. Acad. Sci. U.S.A.">
        <title>Evolutionary erosion of yeast sex chromosomes by mating-type switching accidents.</title>
        <authorList>
            <person name="Gordon J.L."/>
            <person name="Armisen D."/>
            <person name="Proux-Wera E."/>
            <person name="Oheigeartaigh S.S."/>
            <person name="Byrne K.P."/>
            <person name="Wolfe K.H."/>
        </authorList>
    </citation>
    <scope>NUCLEOTIDE SEQUENCE [LARGE SCALE GENOMIC DNA]</scope>
    <source>
        <strain evidence="4">ATCC 76901 / BCRC 22586 / CBS 4309 / NBRC 1992 / NRRL Y-12630</strain>
    </source>
</reference>
<dbReference type="MEROPS" id="M16.A04"/>
<dbReference type="PANTHER" id="PTHR43016">
    <property type="entry name" value="PRESEQUENCE PROTEASE"/>
    <property type="match status" value="1"/>
</dbReference>
<dbReference type="FunFam" id="3.30.830.10:FF:000015">
    <property type="entry name" value="Putative zinc metalloprotease"/>
    <property type="match status" value="1"/>
</dbReference>
<dbReference type="GeneID" id="96903066"/>
<dbReference type="OMA" id="CVEGPFW"/>
<dbReference type="Pfam" id="PF00675">
    <property type="entry name" value="Peptidase_M16"/>
    <property type="match status" value="1"/>
</dbReference>
<dbReference type="InterPro" id="IPR007863">
    <property type="entry name" value="Peptidase_M16_C"/>
</dbReference>
<keyword evidence="4" id="KW-1185">Reference proteome</keyword>
<name>G0VDC3_NAUCA</name>
<dbReference type="GO" id="GO:0046872">
    <property type="term" value="F:metal ion binding"/>
    <property type="evidence" value="ECO:0007669"/>
    <property type="project" value="InterPro"/>
</dbReference>
<evidence type="ECO:0000259" key="2">
    <source>
        <dbReference type="Pfam" id="PF05193"/>
    </source>
</evidence>
<dbReference type="EMBL" id="HE576754">
    <property type="protein sequence ID" value="CCC69485.1"/>
    <property type="molecule type" value="Genomic_DNA"/>
</dbReference>
<reference key="2">
    <citation type="submission" date="2011-08" db="EMBL/GenBank/DDBJ databases">
        <title>Genome sequence of Naumovozyma castellii.</title>
        <authorList>
            <person name="Gordon J.L."/>
            <person name="Armisen D."/>
            <person name="Proux-Wera E."/>
            <person name="OhEigeartaigh S.S."/>
            <person name="Byrne K.P."/>
            <person name="Wolfe K.H."/>
        </authorList>
    </citation>
    <scope>NUCLEOTIDE SEQUENCE</scope>
    <source>
        <strain>Type strain:CBS 4309</strain>
    </source>
</reference>
<dbReference type="InterPro" id="IPR011765">
    <property type="entry name" value="Pept_M16_N"/>
</dbReference>
<proteinExistence type="predicted"/>
<evidence type="ECO:0008006" key="5">
    <source>
        <dbReference type="Google" id="ProtNLM"/>
    </source>
</evidence>
<dbReference type="eggNOG" id="KOG0961">
    <property type="taxonomic scope" value="Eukaryota"/>
</dbReference>
<evidence type="ECO:0000313" key="4">
    <source>
        <dbReference type="Proteomes" id="UP000001640"/>
    </source>
</evidence>
<dbReference type="Pfam" id="PF05193">
    <property type="entry name" value="Peptidase_M16_C"/>
    <property type="match status" value="1"/>
</dbReference>
<dbReference type="HOGENOM" id="CLU_006065_0_0_1"/>